<protein>
    <submittedName>
        <fullName evidence="5">Transcriptional activator FtrA</fullName>
    </submittedName>
</protein>
<evidence type="ECO:0000313" key="5">
    <source>
        <dbReference type="EMBL" id="SUJ06282.1"/>
    </source>
</evidence>
<evidence type="ECO:0000256" key="2">
    <source>
        <dbReference type="ARBA" id="ARBA00023125"/>
    </source>
</evidence>
<keyword evidence="1" id="KW-0805">Transcription regulation</keyword>
<keyword evidence="2" id="KW-0238">DNA-binding</keyword>
<accession>A0A380BSQ5</accession>
<gene>
    <name evidence="5" type="ORF">NCTC11388_01659</name>
</gene>
<dbReference type="GO" id="GO:0003700">
    <property type="term" value="F:DNA-binding transcription factor activity"/>
    <property type="evidence" value="ECO:0007669"/>
    <property type="project" value="InterPro"/>
</dbReference>
<reference evidence="5 6" key="1">
    <citation type="submission" date="2018-06" db="EMBL/GenBank/DDBJ databases">
        <authorList>
            <consortium name="Pathogen Informatics"/>
            <person name="Doyle S."/>
        </authorList>
    </citation>
    <scope>NUCLEOTIDE SEQUENCE [LARGE SCALE GENOMIC DNA]</scope>
    <source>
        <strain evidence="5 6">NCTC11388</strain>
    </source>
</reference>
<evidence type="ECO:0000259" key="4">
    <source>
        <dbReference type="PROSITE" id="PS01124"/>
    </source>
</evidence>
<dbReference type="GO" id="GO:0043565">
    <property type="term" value="F:sequence-specific DNA binding"/>
    <property type="evidence" value="ECO:0007669"/>
    <property type="project" value="InterPro"/>
</dbReference>
<sequence length="337" mass="38925">MLNVKCSFSVKTKWKEELASKLNGRINGNYIEIPDEIFTGSNYVLSVDKDFSIWFSHGKYHKSICFQSSEYEKPDFFCIIFGYGTKNMVVFNETRKLEWNYGFAVLDSTDKNHFIIEAGTENRLLAIFVKKEALHKLTGTQAILYPAYKNNTDPLKNIQSTFGRANPHAWKVLNDFRYLSPASVSFDYFLIGAMYSILGIFIDEISNKANSSDALQDTDVRRILITQEHIIRQLDKNFPGIQMLASIAYMSESKFKYLFRKITGLSPNSFFIKNKLELTRKIIELESSTIAEIAKRMNYSSHSYLSEQFKKHFGLLPKEYRSNLFPHYPHSGDETTS</sequence>
<feature type="domain" description="HTH araC/xylS-type" evidence="4">
    <location>
        <begin position="224"/>
        <end position="323"/>
    </location>
</feature>
<dbReference type="Gene3D" id="1.10.10.60">
    <property type="entry name" value="Homeodomain-like"/>
    <property type="match status" value="1"/>
</dbReference>
<proteinExistence type="predicted"/>
<evidence type="ECO:0000256" key="3">
    <source>
        <dbReference type="ARBA" id="ARBA00023163"/>
    </source>
</evidence>
<dbReference type="PROSITE" id="PS01124">
    <property type="entry name" value="HTH_ARAC_FAMILY_2"/>
    <property type="match status" value="1"/>
</dbReference>
<dbReference type="AlphaFoldDB" id="A0A380BSQ5"/>
<dbReference type="SUPFAM" id="SSF46689">
    <property type="entry name" value="Homeodomain-like"/>
    <property type="match status" value="1"/>
</dbReference>
<dbReference type="Pfam" id="PF12833">
    <property type="entry name" value="HTH_18"/>
    <property type="match status" value="1"/>
</dbReference>
<dbReference type="RefSeq" id="WP_115172029.1">
    <property type="nucleotide sequence ID" value="NZ_UGYW01000002.1"/>
</dbReference>
<keyword evidence="3" id="KW-0804">Transcription</keyword>
<organism evidence="5 6">
    <name type="scientific">Sphingobacterium spiritivorum</name>
    <name type="common">Flavobacterium spiritivorum</name>
    <dbReference type="NCBI Taxonomy" id="258"/>
    <lineage>
        <taxon>Bacteria</taxon>
        <taxon>Pseudomonadati</taxon>
        <taxon>Bacteroidota</taxon>
        <taxon>Sphingobacteriia</taxon>
        <taxon>Sphingobacteriales</taxon>
        <taxon>Sphingobacteriaceae</taxon>
        <taxon>Sphingobacterium</taxon>
    </lineage>
</organism>
<name>A0A380BSQ5_SPHSI</name>
<evidence type="ECO:0000313" key="6">
    <source>
        <dbReference type="Proteomes" id="UP000254893"/>
    </source>
</evidence>
<dbReference type="EMBL" id="UGYW01000002">
    <property type="protein sequence ID" value="SUJ06282.1"/>
    <property type="molecule type" value="Genomic_DNA"/>
</dbReference>
<dbReference type="PANTHER" id="PTHR43280">
    <property type="entry name" value="ARAC-FAMILY TRANSCRIPTIONAL REGULATOR"/>
    <property type="match status" value="1"/>
</dbReference>
<dbReference type="SMART" id="SM00342">
    <property type="entry name" value="HTH_ARAC"/>
    <property type="match status" value="1"/>
</dbReference>
<dbReference type="Proteomes" id="UP000254893">
    <property type="component" value="Unassembled WGS sequence"/>
</dbReference>
<dbReference type="PANTHER" id="PTHR43280:SF2">
    <property type="entry name" value="HTH-TYPE TRANSCRIPTIONAL REGULATOR EXSA"/>
    <property type="match status" value="1"/>
</dbReference>
<dbReference type="InterPro" id="IPR018060">
    <property type="entry name" value="HTH_AraC"/>
</dbReference>
<dbReference type="InterPro" id="IPR009057">
    <property type="entry name" value="Homeodomain-like_sf"/>
</dbReference>
<evidence type="ECO:0000256" key="1">
    <source>
        <dbReference type="ARBA" id="ARBA00023015"/>
    </source>
</evidence>